<sequence length="461" mass="50940">MTTDQPTPEPVTAADELRIEIDELVSQIRALRGEEASRDPSLPLAWEREDVAAHRALNYIHGYAIALLLKKDIEGAIRQRQKLRQQAPWPLAIRFAKDVNGEISGDDTTKADIAGDRPLTRPVDFPPIANGIDYLKSVVDHLTVKPEPLPRDLKYAVLHLYAATEVLLKARLRQEHWALVWADPKTATIKQRETRNFQSCGAETAIERLGSVLDIQVSEDSTKAVARLGKTRNQLQHDGLTLSALAIEAQAAEVLDFLHAFLHQHLGISADSSHSEDLQEIRDKVSGIKAFVQKRRVRLSRALDPALTVQCPDCGEWALDVSGQVTVTCHFCDTSTDAYRMASRYAETILGVSRAALEDNGRWPVQGCAACPEAAMVADAVTLADHQKRGPQAVPEHGEHSHVDPAQSTYTAAIRYLCFSCARRFDSAALTSCAQCGVLCEPTEDGTDHCWECESLFRPLY</sequence>
<accession>A0ABZ1JY90</accession>
<evidence type="ECO:0000313" key="1">
    <source>
        <dbReference type="EMBL" id="WTP46869.1"/>
    </source>
</evidence>
<keyword evidence="3" id="KW-1185">Reference proteome</keyword>
<protein>
    <submittedName>
        <fullName evidence="2">Uncharacterized protein</fullName>
    </submittedName>
</protein>
<dbReference type="EMBL" id="CP108133">
    <property type="protein sequence ID" value="WTP46869.1"/>
    <property type="molecule type" value="Genomic_DNA"/>
</dbReference>
<dbReference type="EMBL" id="CP108133">
    <property type="protein sequence ID" value="WTP54673.1"/>
    <property type="molecule type" value="Genomic_DNA"/>
</dbReference>
<gene>
    <name evidence="1" type="ORF">OG288_00050</name>
    <name evidence="2" type="ORF">OG288_44160</name>
</gene>
<evidence type="ECO:0000313" key="2">
    <source>
        <dbReference type="EMBL" id="WTP54673.1"/>
    </source>
</evidence>
<reference evidence="2" key="1">
    <citation type="submission" date="2022-10" db="EMBL/GenBank/DDBJ databases">
        <title>The complete genomes of actinobacterial strains from the NBC collection.</title>
        <authorList>
            <person name="Joergensen T.S."/>
            <person name="Alvarez Arevalo M."/>
            <person name="Sterndorff E.B."/>
            <person name="Faurdal D."/>
            <person name="Vuksanovic O."/>
            <person name="Mourched A.-S."/>
            <person name="Charusanti P."/>
            <person name="Shaw S."/>
            <person name="Blin K."/>
            <person name="Weber T."/>
        </authorList>
    </citation>
    <scope>NUCLEOTIDE SEQUENCE</scope>
    <source>
        <strain evidence="2">NBC_00189</strain>
    </source>
</reference>
<proteinExistence type="predicted"/>
<dbReference type="Proteomes" id="UP001432166">
    <property type="component" value="Chromosome"/>
</dbReference>
<evidence type="ECO:0000313" key="3">
    <source>
        <dbReference type="Proteomes" id="UP001432166"/>
    </source>
</evidence>
<dbReference type="RefSeq" id="WP_328936268.1">
    <property type="nucleotide sequence ID" value="NZ_CP108133.1"/>
</dbReference>
<name>A0ABZ1JY90_9ACTN</name>
<organism evidence="2 3">
    <name type="scientific">Streptomyces tauricus</name>
    <dbReference type="NCBI Taxonomy" id="68274"/>
    <lineage>
        <taxon>Bacteria</taxon>
        <taxon>Bacillati</taxon>
        <taxon>Actinomycetota</taxon>
        <taxon>Actinomycetes</taxon>
        <taxon>Kitasatosporales</taxon>
        <taxon>Streptomycetaceae</taxon>
        <taxon>Streptomyces</taxon>
        <taxon>Streptomyces aurantiacus group</taxon>
    </lineage>
</organism>